<dbReference type="GO" id="GO:0031012">
    <property type="term" value="C:extracellular matrix"/>
    <property type="evidence" value="ECO:0007669"/>
    <property type="project" value="TreeGrafter"/>
</dbReference>
<dbReference type="GO" id="GO:0005615">
    <property type="term" value="C:extracellular space"/>
    <property type="evidence" value="ECO:0007669"/>
    <property type="project" value="TreeGrafter"/>
</dbReference>
<dbReference type="PANTHER" id="PTHR46145:SF4">
    <property type="entry name" value="HEPARANASE"/>
    <property type="match status" value="1"/>
</dbReference>
<accession>A0A7R9PJF8</accession>
<dbReference type="EMBL" id="OE839914">
    <property type="protein sequence ID" value="CAD7588932.1"/>
    <property type="molecule type" value="Genomic_DNA"/>
</dbReference>
<protein>
    <submittedName>
        <fullName evidence="2">Uncharacterized protein</fullName>
    </submittedName>
</protein>
<dbReference type="PANTHER" id="PTHR46145">
    <property type="entry name" value="HEPARANASE"/>
    <property type="match status" value="1"/>
</dbReference>
<proteinExistence type="predicted"/>
<organism evidence="2">
    <name type="scientific">Timema genevievae</name>
    <name type="common">Walking stick</name>
    <dbReference type="NCBI Taxonomy" id="629358"/>
    <lineage>
        <taxon>Eukaryota</taxon>
        <taxon>Metazoa</taxon>
        <taxon>Ecdysozoa</taxon>
        <taxon>Arthropoda</taxon>
        <taxon>Hexapoda</taxon>
        <taxon>Insecta</taxon>
        <taxon>Pterygota</taxon>
        <taxon>Neoptera</taxon>
        <taxon>Polyneoptera</taxon>
        <taxon>Phasmatodea</taxon>
        <taxon>Timematodea</taxon>
        <taxon>Timematoidea</taxon>
        <taxon>Timematidae</taxon>
        <taxon>Timema</taxon>
    </lineage>
</organism>
<feature type="region of interest" description="Disordered" evidence="1">
    <location>
        <begin position="147"/>
        <end position="174"/>
    </location>
</feature>
<evidence type="ECO:0000256" key="1">
    <source>
        <dbReference type="SAM" id="MobiDB-lite"/>
    </source>
</evidence>
<reference evidence="2" key="1">
    <citation type="submission" date="2020-11" db="EMBL/GenBank/DDBJ databases">
        <authorList>
            <person name="Tran Van P."/>
        </authorList>
    </citation>
    <scope>NUCLEOTIDE SEQUENCE</scope>
</reference>
<name>A0A7R9PJF8_TIMGE</name>
<dbReference type="AlphaFoldDB" id="A0A7R9PJF8"/>
<gene>
    <name evidence="2" type="ORF">TGEB3V08_LOCUS2947</name>
</gene>
<sequence length="212" mass="23037">MENRAYAQRVSVQCMCCSQDYWVSVLHKMLIGRSVLATQLSRGNKTHLHLYAHCANTVEHPCGTVGYELGAVALFGVNLMDSAVRVVVKAEAWGGQAEGEVHQYVVTAGVGGGDPLRSRCQWRVVEFFQERLLRLYLACLRPISVPEGSSERQTPGTGFGRETPGAVAVHPATGSISHRHSASIFHRILGGPRCEGETLHLAAASRSESRSL</sequence>
<evidence type="ECO:0000313" key="2">
    <source>
        <dbReference type="EMBL" id="CAD7588932.1"/>
    </source>
</evidence>